<dbReference type="AlphaFoldDB" id="A0A9E6XWF0"/>
<dbReference type="Proteomes" id="UP001162834">
    <property type="component" value="Chromosome"/>
</dbReference>
<keyword evidence="1" id="KW-1133">Transmembrane helix</keyword>
<reference evidence="2" key="1">
    <citation type="journal article" date="2022" name="Int. J. Syst. Evol. Microbiol.">
        <title>Pseudomonas aegrilactucae sp. nov. and Pseudomonas morbosilactucae sp. nov., pathogens causing bacterial rot of lettuce in Japan.</title>
        <authorList>
            <person name="Sawada H."/>
            <person name="Fujikawa T."/>
            <person name="Satou M."/>
        </authorList>
    </citation>
    <scope>NUCLEOTIDE SEQUENCE</scope>
    <source>
        <strain evidence="2">0166_1</strain>
    </source>
</reference>
<protein>
    <submittedName>
        <fullName evidence="2">Uncharacterized protein</fullName>
    </submittedName>
</protein>
<keyword evidence="1" id="KW-0472">Membrane</keyword>
<feature type="transmembrane region" description="Helical" evidence="1">
    <location>
        <begin position="39"/>
        <end position="57"/>
    </location>
</feature>
<accession>A0A9E6XWF0</accession>
<keyword evidence="1" id="KW-0812">Transmembrane</keyword>
<evidence type="ECO:0000256" key="1">
    <source>
        <dbReference type="SAM" id="Phobius"/>
    </source>
</evidence>
<evidence type="ECO:0000313" key="3">
    <source>
        <dbReference type="Proteomes" id="UP001162834"/>
    </source>
</evidence>
<name>A0A9E6XWF0_9ACTN</name>
<dbReference type="EMBL" id="CP087164">
    <property type="protein sequence ID" value="UGS35363.1"/>
    <property type="molecule type" value="Genomic_DNA"/>
</dbReference>
<keyword evidence="3" id="KW-1185">Reference proteome</keyword>
<gene>
    <name evidence="2" type="ORF">DSM104329_01751</name>
</gene>
<dbReference type="RefSeq" id="WP_259315051.1">
    <property type="nucleotide sequence ID" value="NZ_CP087164.1"/>
</dbReference>
<proteinExistence type="predicted"/>
<organism evidence="2 3">
    <name type="scientific">Capillimicrobium parvum</name>
    <dbReference type="NCBI Taxonomy" id="2884022"/>
    <lineage>
        <taxon>Bacteria</taxon>
        <taxon>Bacillati</taxon>
        <taxon>Actinomycetota</taxon>
        <taxon>Thermoleophilia</taxon>
        <taxon>Solirubrobacterales</taxon>
        <taxon>Capillimicrobiaceae</taxon>
        <taxon>Capillimicrobium</taxon>
    </lineage>
</organism>
<evidence type="ECO:0000313" key="2">
    <source>
        <dbReference type="EMBL" id="UGS35363.1"/>
    </source>
</evidence>
<dbReference type="KEGG" id="sbae:DSM104329_01751"/>
<sequence length="430" mass="45492">MARWQSTRVNCHGLVLICCISVVTLAAMGQRGQASVEWVGLVAFMAVVMASVAAFALPTQIGPAVVRQIHRALCIVSGGVCDLDQRPCVTAANATEDEAHLNVGIFRLGRHELILREHQSDGSVLVTYLHDTGAGWEVGAGAEVSIGKRLGGMSGTARAAMLASLGGGETWVFPDARAADRGMAYLSEGKAPPGAKRAQRITQRGLQASVDASLSRETVNGELHLDARIVEGTVVDERDGRRTHVITHRGEAGAIVKVSDESGASGRAVGEERIAVTTDARGRPLELVVVRSGELEGALSLPDDVQPIAGALLGSTQGHRRWVVEQRLDLTDQDNRAAVQGMLDALDGPLAVLTRADDALRRQLKARGVTEARTYDVATEDGGAWGVHAAEGLMIGGEVSDSVERATLIDAHVLGPDGEWRRKTECLARA</sequence>